<dbReference type="Proteomes" id="UP000316500">
    <property type="component" value="Unassembled WGS sequence"/>
</dbReference>
<proteinExistence type="predicted"/>
<evidence type="ECO:0000256" key="1">
    <source>
        <dbReference type="ARBA" id="ARBA00023125"/>
    </source>
</evidence>
<evidence type="ECO:0000259" key="3">
    <source>
        <dbReference type="PROSITE" id="PS50977"/>
    </source>
</evidence>
<sequence length="178" mass="18968">MSDRRTQLADAALAVVSTQGLKGLTHRAVDAQAGVAAGTTSNYFRNRATLVSAAVDRVEELDSLLLQQRQLEFPTSAAGLAEQIAGAVLGLAYDNSELTRARFVFALDQPEVVAAGHERLVSALAQLLEAMEIPNARARAEAVSDYSDGLALHLLTARKGQVMDRATVTGNIRRLLEG</sequence>
<gene>
    <name evidence="4" type="ORF">FQP90_14295</name>
</gene>
<dbReference type="Pfam" id="PF00440">
    <property type="entry name" value="TetR_N"/>
    <property type="match status" value="1"/>
</dbReference>
<protein>
    <submittedName>
        <fullName evidence="4">TetR family transcriptional regulator</fullName>
    </submittedName>
</protein>
<feature type="domain" description="HTH tetR-type" evidence="3">
    <location>
        <begin position="2"/>
        <end position="62"/>
    </location>
</feature>
<dbReference type="GO" id="GO:0003677">
    <property type="term" value="F:DNA binding"/>
    <property type="evidence" value="ECO:0007669"/>
    <property type="project" value="UniProtKB-UniRule"/>
</dbReference>
<evidence type="ECO:0000256" key="2">
    <source>
        <dbReference type="PROSITE-ProRule" id="PRU00335"/>
    </source>
</evidence>
<dbReference type="AlphaFoldDB" id="A0A558GXY4"/>
<dbReference type="Gene3D" id="1.10.357.10">
    <property type="entry name" value="Tetracycline Repressor, domain 2"/>
    <property type="match status" value="1"/>
</dbReference>
<accession>A0A558GXY4</accession>
<feature type="DNA-binding region" description="H-T-H motif" evidence="2">
    <location>
        <begin position="25"/>
        <end position="44"/>
    </location>
</feature>
<dbReference type="RefSeq" id="WP_144651582.1">
    <property type="nucleotide sequence ID" value="NZ_VNFK01000010.1"/>
</dbReference>
<reference evidence="4 5" key="1">
    <citation type="submission" date="2019-07" db="EMBL/GenBank/DDBJ databases">
        <title>Diversity of Bacteria from Kongsfjorden, Arctic.</title>
        <authorList>
            <person name="Yu Y."/>
        </authorList>
    </citation>
    <scope>NUCLEOTIDE SEQUENCE [LARGE SCALE GENOMIC DNA]</scope>
    <source>
        <strain evidence="4 5">SM1928</strain>
    </source>
</reference>
<dbReference type="InterPro" id="IPR009057">
    <property type="entry name" value="Homeodomain-like_sf"/>
</dbReference>
<evidence type="ECO:0000313" key="5">
    <source>
        <dbReference type="Proteomes" id="UP000316500"/>
    </source>
</evidence>
<name>A0A558GXY4_PAENT</name>
<dbReference type="PROSITE" id="PS50977">
    <property type="entry name" value="HTH_TETR_2"/>
    <property type="match status" value="1"/>
</dbReference>
<dbReference type="OrthoDB" id="7506349at2"/>
<keyword evidence="1 2" id="KW-0238">DNA-binding</keyword>
<organism evidence="4 5">
    <name type="scientific">Paenarthrobacter nitroguajacolicus</name>
    <name type="common">Arthrobacter nitroguajacolicus</name>
    <dbReference type="NCBI Taxonomy" id="211146"/>
    <lineage>
        <taxon>Bacteria</taxon>
        <taxon>Bacillati</taxon>
        <taxon>Actinomycetota</taxon>
        <taxon>Actinomycetes</taxon>
        <taxon>Micrococcales</taxon>
        <taxon>Micrococcaceae</taxon>
        <taxon>Paenarthrobacter</taxon>
    </lineage>
</organism>
<dbReference type="SUPFAM" id="SSF46689">
    <property type="entry name" value="Homeodomain-like"/>
    <property type="match status" value="1"/>
</dbReference>
<dbReference type="InterPro" id="IPR001647">
    <property type="entry name" value="HTH_TetR"/>
</dbReference>
<comment type="caution">
    <text evidence="4">The sequence shown here is derived from an EMBL/GenBank/DDBJ whole genome shotgun (WGS) entry which is preliminary data.</text>
</comment>
<evidence type="ECO:0000313" key="4">
    <source>
        <dbReference type="EMBL" id="TVU61695.1"/>
    </source>
</evidence>
<dbReference type="EMBL" id="VNFK01000010">
    <property type="protein sequence ID" value="TVU61695.1"/>
    <property type="molecule type" value="Genomic_DNA"/>
</dbReference>